<gene>
    <name evidence="1" type="ORF">SAMN00017477_1639</name>
</gene>
<dbReference type="NCBIfam" id="TIGR03309">
    <property type="entry name" value="matur_yqeB"/>
    <property type="match status" value="1"/>
</dbReference>
<dbReference type="OrthoDB" id="9815497at2"/>
<dbReference type="AlphaFoldDB" id="A0A1W1VAT3"/>
<dbReference type="Proteomes" id="UP000192368">
    <property type="component" value="Unassembled WGS sequence"/>
</dbReference>
<dbReference type="EMBL" id="FWWR01000011">
    <property type="protein sequence ID" value="SMB90529.1"/>
    <property type="molecule type" value="Genomic_DNA"/>
</dbReference>
<reference evidence="2" key="1">
    <citation type="submission" date="2017-04" db="EMBL/GenBank/DDBJ databases">
        <authorList>
            <person name="Varghese N."/>
            <person name="Submissions S."/>
        </authorList>
    </citation>
    <scope>NUCLEOTIDE SEQUENCE [LARGE SCALE GENOMIC DNA]</scope>
    <source>
        <strain evidence="2">DSM 20463</strain>
    </source>
</reference>
<evidence type="ECO:0000313" key="1">
    <source>
        <dbReference type="EMBL" id="SMB90529.1"/>
    </source>
</evidence>
<name>A0A1W1VAT3_PEPAS</name>
<protein>
    <submittedName>
        <fullName evidence="1">Xanthine dehydrogenase accessory factor</fullName>
    </submittedName>
</protein>
<evidence type="ECO:0000313" key="2">
    <source>
        <dbReference type="Proteomes" id="UP000192368"/>
    </source>
</evidence>
<sequence>MKRLNNLVIMRGAGDIATGSIQRLHRTGFKVLCLEIEQPTAIRRTVALSDAIYTGEVTVEDITARRVETIEEIEKAFEEGVVPIMVDPNCEILGELEPEVLVDAILAKKNLGTKIDMAKGTVALGPGFVAGEDVDIVIETNRGHDLGRLIFEGPAAPNTNRPGNIDGFTRERVLYAPKAGVIKNRHDIGDIVEQGEVIATVEGGEVTAKISGILRGIIRNGTEVFEGMKIGDVDPRTTTNPNTISDKARALGGATLEAVMILKK</sequence>
<dbReference type="Gene3D" id="3.40.630.10">
    <property type="entry name" value="Zn peptidases"/>
    <property type="match status" value="1"/>
</dbReference>
<dbReference type="RefSeq" id="WP_084231200.1">
    <property type="nucleotide sequence ID" value="NZ_FWWR01000011.1"/>
</dbReference>
<organism evidence="1 2">
    <name type="scientific">Peptoniphilus asaccharolyticus DSM 20463</name>
    <dbReference type="NCBI Taxonomy" id="573058"/>
    <lineage>
        <taxon>Bacteria</taxon>
        <taxon>Bacillati</taxon>
        <taxon>Bacillota</taxon>
        <taxon>Tissierellia</taxon>
        <taxon>Tissierellales</taxon>
        <taxon>Peptoniphilaceae</taxon>
        <taxon>Peptoniphilus</taxon>
    </lineage>
</organism>
<keyword evidence="2" id="KW-1185">Reference proteome</keyword>
<proteinExistence type="predicted"/>
<dbReference type="InterPro" id="IPR017695">
    <property type="entry name" value="Se-dep_Mo_hydrolase_YqeB"/>
</dbReference>
<dbReference type="STRING" id="573058.SAMN00017477_1639"/>
<accession>A0A1W1VAT3</accession>